<dbReference type="Proteomes" id="UP000581688">
    <property type="component" value="Unassembled WGS sequence"/>
</dbReference>
<feature type="domain" description="Aldehyde dehydrogenase" evidence="3">
    <location>
        <begin position="8"/>
        <end position="470"/>
    </location>
</feature>
<sequence>MLYINGEWRNANSGETFEVVNPATGQVIANVASGGRDETEEAIKCANVAFATWKKTTAAERASYLNKVAALMKEKAEDMAYTITTEMGKPLSEAKREVVSATAYVEWFAEEAKRVYGETIPASHPNKQLMVLRQPVGVTAAITPWNFPLSMITRKIAPAIAAGCTVVIKPAPATPLSAMKVFECFHEAGLPKGVANLVMGAAEEIGPVLTKSPLVRKLTFTGSTAVGKMLIRDSADTVKKVSMELGGHAPFIVFEDADLDAAAAGAAGTKFVNNGQTCICTNRIYVAEGVAEEFGRKLAEKVAALKIGNGLDEGTKIGPLINKQAFDKVQSHVEDALEHNGQLLCGGKPYDAGELKGYFYEPTVINYANEKMKIASEETFGPVAPIFTFKTEEEVIEKANNTPYGLAAYFYTKDLSRGFRIMNELEYGIVGINDAAPVTVQGPFGGYKESGNGREGGRSGILEYLEEKYVSINLI</sequence>
<dbReference type="Pfam" id="PF00171">
    <property type="entry name" value="Aldedh"/>
    <property type="match status" value="1"/>
</dbReference>
<dbReference type="CDD" id="cd07103">
    <property type="entry name" value="ALDH_F5_SSADH_GabD"/>
    <property type="match status" value="1"/>
</dbReference>
<organism evidence="4 5">
    <name type="scientific">Salirhabdus euzebyi</name>
    <dbReference type="NCBI Taxonomy" id="394506"/>
    <lineage>
        <taxon>Bacteria</taxon>
        <taxon>Bacillati</taxon>
        <taxon>Bacillota</taxon>
        <taxon>Bacilli</taxon>
        <taxon>Bacillales</taxon>
        <taxon>Bacillaceae</taxon>
        <taxon>Salirhabdus</taxon>
    </lineage>
</organism>
<dbReference type="EC" id="1.2.1.79" evidence="4"/>
<dbReference type="SUPFAM" id="SSF53720">
    <property type="entry name" value="ALDH-like"/>
    <property type="match status" value="1"/>
</dbReference>
<dbReference type="GO" id="GO:0004777">
    <property type="term" value="F:succinate-semialdehyde dehydrogenase (NAD+) activity"/>
    <property type="evidence" value="ECO:0007669"/>
    <property type="project" value="TreeGrafter"/>
</dbReference>
<dbReference type="InterPro" id="IPR015590">
    <property type="entry name" value="Aldehyde_DH_dom"/>
</dbReference>
<evidence type="ECO:0000256" key="1">
    <source>
        <dbReference type="ARBA" id="ARBA00009986"/>
    </source>
</evidence>
<comment type="caution">
    <text evidence="4">The sequence shown here is derived from an EMBL/GenBank/DDBJ whole genome shotgun (WGS) entry which is preliminary data.</text>
</comment>
<dbReference type="FunFam" id="3.40.605.10:FF:000005">
    <property type="entry name" value="Succinate-semialdehyde dehydrogenase I"/>
    <property type="match status" value="1"/>
</dbReference>
<dbReference type="Gene3D" id="3.40.309.10">
    <property type="entry name" value="Aldehyde Dehydrogenase, Chain A, domain 2"/>
    <property type="match status" value="1"/>
</dbReference>
<protein>
    <submittedName>
        <fullName evidence="4">Succinate-semialdehyde dehydrogenase/glutarate-semialdehyde dehydrogenase</fullName>
        <ecNumber evidence="4">1.2.1.16</ecNumber>
        <ecNumber evidence="4">1.2.1.20</ecNumber>
        <ecNumber evidence="4">1.2.1.79</ecNumber>
    </submittedName>
</protein>
<evidence type="ECO:0000256" key="2">
    <source>
        <dbReference type="ARBA" id="ARBA00023002"/>
    </source>
</evidence>
<dbReference type="PROSITE" id="PS00070">
    <property type="entry name" value="ALDEHYDE_DEHYDR_CYS"/>
    <property type="match status" value="1"/>
</dbReference>
<dbReference type="EMBL" id="JACHGH010000011">
    <property type="protein sequence ID" value="MBB6454719.1"/>
    <property type="molecule type" value="Genomic_DNA"/>
</dbReference>
<dbReference type="InterPro" id="IPR016160">
    <property type="entry name" value="Ald_DH_CS_CYS"/>
</dbReference>
<evidence type="ECO:0000313" key="5">
    <source>
        <dbReference type="Proteomes" id="UP000581688"/>
    </source>
</evidence>
<reference evidence="4 5" key="1">
    <citation type="submission" date="2020-08" db="EMBL/GenBank/DDBJ databases">
        <title>Genomic Encyclopedia of Type Strains, Phase IV (KMG-IV): sequencing the most valuable type-strain genomes for metagenomic binning, comparative biology and taxonomic classification.</title>
        <authorList>
            <person name="Goeker M."/>
        </authorList>
    </citation>
    <scope>NUCLEOTIDE SEQUENCE [LARGE SCALE GENOMIC DNA]</scope>
    <source>
        <strain evidence="4 5">DSM 19612</strain>
    </source>
</reference>
<gene>
    <name evidence="4" type="ORF">HNQ94_003208</name>
</gene>
<dbReference type="Gene3D" id="3.40.605.10">
    <property type="entry name" value="Aldehyde Dehydrogenase, Chain A, domain 1"/>
    <property type="match status" value="1"/>
</dbReference>
<dbReference type="FunFam" id="3.40.309.10:FF:000004">
    <property type="entry name" value="Succinate-semialdehyde dehydrogenase I"/>
    <property type="match status" value="1"/>
</dbReference>
<dbReference type="PANTHER" id="PTHR43353">
    <property type="entry name" value="SUCCINATE-SEMIALDEHYDE DEHYDROGENASE, MITOCHONDRIAL"/>
    <property type="match status" value="1"/>
</dbReference>
<name>A0A841Q7Z6_9BACI</name>
<dbReference type="EC" id="1.2.1.16" evidence="4"/>
<dbReference type="GO" id="GO:0036243">
    <property type="term" value="F:succinate-semialdehyde dehydrogenase (NADP+) activity"/>
    <property type="evidence" value="ECO:0007669"/>
    <property type="project" value="UniProtKB-EC"/>
</dbReference>
<keyword evidence="2 4" id="KW-0560">Oxidoreductase</keyword>
<proteinExistence type="inferred from homology"/>
<evidence type="ECO:0000259" key="3">
    <source>
        <dbReference type="Pfam" id="PF00171"/>
    </source>
</evidence>
<dbReference type="InterPro" id="IPR016161">
    <property type="entry name" value="Ald_DH/histidinol_DH"/>
</dbReference>
<dbReference type="InterPro" id="IPR050740">
    <property type="entry name" value="Aldehyde_DH_Superfamily"/>
</dbReference>
<accession>A0A841Q7Z6</accession>
<dbReference type="PANTHER" id="PTHR43353:SF5">
    <property type="entry name" value="SUCCINATE-SEMIALDEHYDE DEHYDROGENASE, MITOCHONDRIAL"/>
    <property type="match status" value="1"/>
</dbReference>
<dbReference type="AlphaFoldDB" id="A0A841Q7Z6"/>
<dbReference type="InterPro" id="IPR016162">
    <property type="entry name" value="Ald_DH_N"/>
</dbReference>
<dbReference type="GO" id="GO:0102810">
    <property type="term" value="F:glutarate-semialdehyde dehydrogenase (NADP+) activity"/>
    <property type="evidence" value="ECO:0007669"/>
    <property type="project" value="UniProtKB-EC"/>
</dbReference>
<comment type="similarity">
    <text evidence="1">Belongs to the aldehyde dehydrogenase family.</text>
</comment>
<dbReference type="EC" id="1.2.1.20" evidence="4"/>
<keyword evidence="5" id="KW-1185">Reference proteome</keyword>
<evidence type="ECO:0000313" key="4">
    <source>
        <dbReference type="EMBL" id="MBB6454719.1"/>
    </source>
</evidence>
<dbReference type="GO" id="GO:0009450">
    <property type="term" value="P:gamma-aminobutyric acid catabolic process"/>
    <property type="evidence" value="ECO:0007669"/>
    <property type="project" value="TreeGrafter"/>
</dbReference>
<dbReference type="InterPro" id="IPR016163">
    <property type="entry name" value="Ald_DH_C"/>
</dbReference>